<evidence type="ECO:0000313" key="2">
    <source>
        <dbReference type="Proteomes" id="UP001283361"/>
    </source>
</evidence>
<keyword evidence="2" id="KW-1185">Reference proteome</keyword>
<evidence type="ECO:0000313" key="1">
    <source>
        <dbReference type="EMBL" id="KAK3752274.1"/>
    </source>
</evidence>
<protein>
    <submittedName>
        <fullName evidence="1">Uncharacterized protein</fullName>
    </submittedName>
</protein>
<sequence length="91" mass="10184">MGSPLRRVFYDLHNINKSKPRLRYLENICHLIFPMTRRFLASGDVRLMAVMSCVLSIHMMTGSTGPLAFRLKLCLTGSKSCDDILIAPGAD</sequence>
<dbReference type="Proteomes" id="UP001283361">
    <property type="component" value="Unassembled WGS sequence"/>
</dbReference>
<name>A0AAE0YNN9_9GAST</name>
<accession>A0AAE0YNN9</accession>
<gene>
    <name evidence="1" type="ORF">RRG08_011234</name>
</gene>
<reference evidence="1" key="1">
    <citation type="journal article" date="2023" name="G3 (Bethesda)">
        <title>A reference genome for the long-term kleptoplast-retaining sea slug Elysia crispata morphotype clarki.</title>
        <authorList>
            <person name="Eastman K.E."/>
            <person name="Pendleton A.L."/>
            <person name="Shaikh M.A."/>
            <person name="Suttiyut T."/>
            <person name="Ogas R."/>
            <person name="Tomko P."/>
            <person name="Gavelis G."/>
            <person name="Widhalm J.R."/>
            <person name="Wisecaver J.H."/>
        </authorList>
    </citation>
    <scope>NUCLEOTIDE SEQUENCE</scope>
    <source>
        <strain evidence="1">ECLA1</strain>
    </source>
</reference>
<comment type="caution">
    <text evidence="1">The sequence shown here is derived from an EMBL/GenBank/DDBJ whole genome shotgun (WGS) entry which is preliminary data.</text>
</comment>
<dbReference type="EMBL" id="JAWDGP010005772">
    <property type="protein sequence ID" value="KAK3752274.1"/>
    <property type="molecule type" value="Genomic_DNA"/>
</dbReference>
<dbReference type="AlphaFoldDB" id="A0AAE0YNN9"/>
<organism evidence="1 2">
    <name type="scientific">Elysia crispata</name>
    <name type="common">lettuce slug</name>
    <dbReference type="NCBI Taxonomy" id="231223"/>
    <lineage>
        <taxon>Eukaryota</taxon>
        <taxon>Metazoa</taxon>
        <taxon>Spiralia</taxon>
        <taxon>Lophotrochozoa</taxon>
        <taxon>Mollusca</taxon>
        <taxon>Gastropoda</taxon>
        <taxon>Heterobranchia</taxon>
        <taxon>Euthyneura</taxon>
        <taxon>Panpulmonata</taxon>
        <taxon>Sacoglossa</taxon>
        <taxon>Placobranchoidea</taxon>
        <taxon>Plakobranchidae</taxon>
        <taxon>Elysia</taxon>
    </lineage>
</organism>
<proteinExistence type="predicted"/>